<comment type="caution">
    <text evidence="3">The sequence shown here is derived from an EMBL/GenBank/DDBJ whole genome shotgun (WGS) entry which is preliminary data.</text>
</comment>
<dbReference type="InterPro" id="IPR016155">
    <property type="entry name" value="Mopterin_synth/thiamin_S_b"/>
</dbReference>
<gene>
    <name evidence="3" type="ORF">RM530_14895</name>
</gene>
<dbReference type="PANTHER" id="PTHR37483">
    <property type="entry name" value="UPF0125 PROTEIN RATB"/>
    <property type="match status" value="1"/>
</dbReference>
<evidence type="ECO:0000256" key="1">
    <source>
        <dbReference type="ARBA" id="ARBA00010645"/>
    </source>
</evidence>
<organism evidence="3 4">
    <name type="scientific">Banduia mediterranea</name>
    <dbReference type="NCBI Taxonomy" id="3075609"/>
    <lineage>
        <taxon>Bacteria</taxon>
        <taxon>Pseudomonadati</taxon>
        <taxon>Pseudomonadota</taxon>
        <taxon>Gammaproteobacteria</taxon>
        <taxon>Nevskiales</taxon>
        <taxon>Algiphilaceae</taxon>
        <taxon>Banduia</taxon>
    </lineage>
</organism>
<dbReference type="Proteomes" id="UP001254608">
    <property type="component" value="Unassembled WGS sequence"/>
</dbReference>
<accession>A0ABU2WL75</accession>
<reference evidence="3 4" key="1">
    <citation type="submission" date="2023-09" db="EMBL/GenBank/DDBJ databases">
        <authorList>
            <person name="Rey-Velasco X."/>
        </authorList>
    </citation>
    <scope>NUCLEOTIDE SEQUENCE [LARGE SCALE GENOMIC DNA]</scope>
    <source>
        <strain evidence="3 4">W345</strain>
    </source>
</reference>
<sequence length="105" mass="11475">MSTASSTRAGAPLSIEVVYALPQACFVRQLSLPRGSRIEDAITASGVCVEYPEINAGHPDVGIWGRRTGPDELLSDGDRVEIYRPLLIDPKQARRERARKAKSGR</sequence>
<dbReference type="InterPro" id="IPR037021">
    <property type="entry name" value="RnfH_sf"/>
</dbReference>
<comment type="similarity">
    <text evidence="1 2">Belongs to the UPF0125 (RnfH) family.</text>
</comment>
<dbReference type="RefSeq" id="WP_311366047.1">
    <property type="nucleotide sequence ID" value="NZ_JAVRIC010000024.1"/>
</dbReference>
<dbReference type="Gene3D" id="3.10.20.280">
    <property type="entry name" value="RnfH-like"/>
    <property type="match status" value="1"/>
</dbReference>
<name>A0ABU2WL75_9GAMM</name>
<evidence type="ECO:0000313" key="4">
    <source>
        <dbReference type="Proteomes" id="UP001254608"/>
    </source>
</evidence>
<dbReference type="EMBL" id="JAVRIC010000024">
    <property type="protein sequence ID" value="MDT0498635.1"/>
    <property type="molecule type" value="Genomic_DNA"/>
</dbReference>
<dbReference type="HAMAP" id="MF_00460">
    <property type="entry name" value="UPF0125_RnfH"/>
    <property type="match status" value="1"/>
</dbReference>
<evidence type="ECO:0000313" key="3">
    <source>
        <dbReference type="EMBL" id="MDT0498635.1"/>
    </source>
</evidence>
<evidence type="ECO:0000256" key="2">
    <source>
        <dbReference type="HAMAP-Rule" id="MF_00460"/>
    </source>
</evidence>
<protein>
    <recommendedName>
        <fullName evidence="2">UPF0125 protein RM530_14895</fullName>
    </recommendedName>
</protein>
<dbReference type="Pfam" id="PF03658">
    <property type="entry name" value="Ub-RnfH"/>
    <property type="match status" value="1"/>
</dbReference>
<dbReference type="NCBIfam" id="NF002490">
    <property type="entry name" value="PRK01777.1"/>
    <property type="match status" value="1"/>
</dbReference>
<proteinExistence type="inferred from homology"/>
<dbReference type="PANTHER" id="PTHR37483:SF1">
    <property type="entry name" value="UPF0125 PROTEIN RATB"/>
    <property type="match status" value="1"/>
</dbReference>
<dbReference type="SUPFAM" id="SSF54285">
    <property type="entry name" value="MoaD/ThiS"/>
    <property type="match status" value="1"/>
</dbReference>
<keyword evidence="4" id="KW-1185">Reference proteome</keyword>
<dbReference type="InterPro" id="IPR005346">
    <property type="entry name" value="RnfH"/>
</dbReference>